<dbReference type="Pfam" id="PF01266">
    <property type="entry name" value="DAO"/>
    <property type="match status" value="1"/>
</dbReference>
<dbReference type="Proteomes" id="UP000078544">
    <property type="component" value="Unassembled WGS sequence"/>
</dbReference>
<keyword evidence="3" id="KW-0285">Flavoprotein</keyword>
<keyword evidence="9" id="KW-1185">Reference proteome</keyword>
<dbReference type="PANTHER" id="PTHR11530">
    <property type="entry name" value="D-AMINO ACID OXIDASE"/>
    <property type="match status" value="1"/>
</dbReference>
<dbReference type="STRING" id="1081109.A0A162IM59"/>
<comment type="similarity">
    <text evidence="2">Belongs to the DAMOX/DASOX family.</text>
</comment>
<dbReference type="OrthoDB" id="409956at2759"/>
<feature type="binding site" evidence="6">
    <location>
        <position position="198"/>
    </location>
    <ligand>
        <name>FAD</name>
        <dbReference type="ChEBI" id="CHEBI:57692"/>
    </ligand>
</feature>
<dbReference type="GO" id="GO:0019478">
    <property type="term" value="P:D-amino acid catabolic process"/>
    <property type="evidence" value="ECO:0007669"/>
    <property type="project" value="TreeGrafter"/>
</dbReference>
<dbReference type="SUPFAM" id="SSF51971">
    <property type="entry name" value="Nucleotide-binding domain"/>
    <property type="match status" value="1"/>
</dbReference>
<dbReference type="Gene3D" id="3.30.9.10">
    <property type="entry name" value="D-Amino Acid Oxidase, subunit A, domain 2"/>
    <property type="match status" value="1"/>
</dbReference>
<feature type="binding site" evidence="6">
    <location>
        <position position="336"/>
    </location>
    <ligand>
        <name>D-dopa</name>
        <dbReference type="ChEBI" id="CHEBI:149689"/>
    </ligand>
</feature>
<comment type="cofactor">
    <cofactor evidence="1 6">
        <name>FAD</name>
        <dbReference type="ChEBI" id="CHEBI:57692"/>
    </cofactor>
</comment>
<dbReference type="InterPro" id="IPR023209">
    <property type="entry name" value="DAO"/>
</dbReference>
<dbReference type="GO" id="GO:0003884">
    <property type="term" value="F:D-amino-acid oxidase activity"/>
    <property type="evidence" value="ECO:0007669"/>
    <property type="project" value="InterPro"/>
</dbReference>
<dbReference type="PIRSF" id="PIRSF000189">
    <property type="entry name" value="D-aa_oxidase"/>
    <property type="match status" value="1"/>
</dbReference>
<organism evidence="8 9">
    <name type="scientific">Moelleriella libera RCEF 2490</name>
    <dbReference type="NCBI Taxonomy" id="1081109"/>
    <lineage>
        <taxon>Eukaryota</taxon>
        <taxon>Fungi</taxon>
        <taxon>Dikarya</taxon>
        <taxon>Ascomycota</taxon>
        <taxon>Pezizomycotina</taxon>
        <taxon>Sordariomycetes</taxon>
        <taxon>Hypocreomycetidae</taxon>
        <taxon>Hypocreales</taxon>
        <taxon>Clavicipitaceae</taxon>
        <taxon>Moelleriella</taxon>
    </lineage>
</organism>
<dbReference type="AlphaFoldDB" id="A0A162IM59"/>
<dbReference type="GO" id="GO:0005737">
    <property type="term" value="C:cytoplasm"/>
    <property type="evidence" value="ECO:0007669"/>
    <property type="project" value="TreeGrafter"/>
</dbReference>
<evidence type="ECO:0000256" key="5">
    <source>
        <dbReference type="ARBA" id="ARBA00023002"/>
    </source>
</evidence>
<sequence>MVNDIIVVGAGVSGLTSALLLSRSKANTVTVIAKHMPGDYDIEYASPWAGANFLPMATAKHSRWERRTWPELARLVEQVPEAGIHFQTSRIFRREKDMQGSSCPTDPMFDRDPWFQSVLPDYKELDAAADPRGHDSGCEFKSLCINTAMYLQWLVGQCLRNGVVFKRAIISHIKEARAYKRADTAASPPAITIIINATGLGSLKLGGVQDESMAPARGQIVLVRNELHPMHTTSGTDDGTSEILYAMQRPAGGGTILGGTYDIGNWESVPDPNIALRIMRRVVDLCPEIAGGKGIEGLSVVRHAAGLRPYRKLGVRVEKEALDDGTWVVHNYGHAGWGYQGSYGCAEAVVELVNEIRVLNGQDLASEPKLFSWD</sequence>
<dbReference type="InterPro" id="IPR006181">
    <property type="entry name" value="D-amino_acid_oxidase_CS"/>
</dbReference>
<evidence type="ECO:0000256" key="2">
    <source>
        <dbReference type="ARBA" id="ARBA00006730"/>
    </source>
</evidence>
<keyword evidence="5" id="KW-0560">Oxidoreductase</keyword>
<evidence type="ECO:0000256" key="3">
    <source>
        <dbReference type="ARBA" id="ARBA00022630"/>
    </source>
</evidence>
<feature type="domain" description="FAD dependent oxidoreductase" evidence="7">
    <location>
        <begin position="4"/>
        <end position="352"/>
    </location>
</feature>
<feature type="binding site" evidence="6">
    <location>
        <position position="308"/>
    </location>
    <ligand>
        <name>D-dopa</name>
        <dbReference type="ChEBI" id="CHEBI:149689"/>
    </ligand>
</feature>
<gene>
    <name evidence="8" type="ORF">AAL_04634</name>
</gene>
<dbReference type="SUPFAM" id="SSF54373">
    <property type="entry name" value="FAD-linked reductases, C-terminal domain"/>
    <property type="match status" value="1"/>
</dbReference>
<keyword evidence="4 6" id="KW-0274">FAD</keyword>
<dbReference type="PANTHER" id="PTHR11530:SF16">
    <property type="entry name" value="D-AMINO ACID OXIDASE (AFU_ORTHOLOGUE AFUA_5G11290)"/>
    <property type="match status" value="1"/>
</dbReference>
<dbReference type="EMBL" id="AZGY01000009">
    <property type="protein sequence ID" value="KZZ95403.1"/>
    <property type="molecule type" value="Genomic_DNA"/>
</dbReference>
<evidence type="ECO:0000256" key="1">
    <source>
        <dbReference type="ARBA" id="ARBA00001974"/>
    </source>
</evidence>
<dbReference type="InterPro" id="IPR006076">
    <property type="entry name" value="FAD-dep_OxRdtase"/>
</dbReference>
<dbReference type="Gene3D" id="3.40.50.720">
    <property type="entry name" value="NAD(P)-binding Rossmann-like Domain"/>
    <property type="match status" value="1"/>
</dbReference>
<reference evidence="8 9" key="1">
    <citation type="journal article" date="2016" name="Genome Biol. Evol.">
        <title>Divergent and convergent evolution of fungal pathogenicity.</title>
        <authorList>
            <person name="Shang Y."/>
            <person name="Xiao G."/>
            <person name="Zheng P."/>
            <person name="Cen K."/>
            <person name="Zhan S."/>
            <person name="Wang C."/>
        </authorList>
    </citation>
    <scope>NUCLEOTIDE SEQUENCE [LARGE SCALE GENOMIC DNA]</scope>
    <source>
        <strain evidence="8 9">RCEF 2490</strain>
    </source>
</reference>
<proteinExistence type="inferred from homology"/>
<dbReference type="GO" id="GO:0071949">
    <property type="term" value="F:FAD binding"/>
    <property type="evidence" value="ECO:0007669"/>
    <property type="project" value="InterPro"/>
</dbReference>
<comment type="caution">
    <text evidence="8">The sequence shown here is derived from an EMBL/GenBank/DDBJ whole genome shotgun (WGS) entry which is preliminary data.</text>
</comment>
<evidence type="ECO:0000313" key="9">
    <source>
        <dbReference type="Proteomes" id="UP000078544"/>
    </source>
</evidence>
<evidence type="ECO:0000313" key="8">
    <source>
        <dbReference type="EMBL" id="KZZ95403.1"/>
    </source>
</evidence>
<dbReference type="PROSITE" id="PS00677">
    <property type="entry name" value="DAO"/>
    <property type="match status" value="1"/>
</dbReference>
<protein>
    <submittedName>
        <fullName evidence="8">D-amino-acid oxidase</fullName>
    </submittedName>
</protein>
<evidence type="ECO:0000256" key="4">
    <source>
        <dbReference type="ARBA" id="ARBA00022827"/>
    </source>
</evidence>
<evidence type="ECO:0000259" key="7">
    <source>
        <dbReference type="Pfam" id="PF01266"/>
    </source>
</evidence>
<name>A0A162IM59_9HYPO</name>
<evidence type="ECO:0000256" key="6">
    <source>
        <dbReference type="PIRSR" id="PIRSR000189-1"/>
    </source>
</evidence>
<accession>A0A162IM59</accession>